<sequence>MRYKLLLLTLGLAFLFSACLKDNGEIDEDSLSNKDRMKLLEINDPSIWNTLTEQSINLNELEETTALVKSAVAMQEYPKNNKYYFALFEDLYPSEGDYDFNDVMIRSKLGLSKKGNTITGYVSSELYNKGGSLSVKVGLMFYEVSGKTYKRIANKNIIVNGEQLTAGGSPWMKDLSELDDSWQIDFSFANSSNNIWVSYFIYTDEEIMTGGFAKTSTTSFEVPVSDFLTNRNLPWGLEVETDKFAIPNEKELFLNAYPEFEEWAESGGIKNKKWYESPNTMYSHY</sequence>
<dbReference type="PROSITE" id="PS51257">
    <property type="entry name" value="PROKAR_LIPOPROTEIN"/>
    <property type="match status" value="1"/>
</dbReference>
<protein>
    <submittedName>
        <fullName evidence="3">LruC domain-containing protein</fullName>
    </submittedName>
</protein>
<evidence type="ECO:0000256" key="1">
    <source>
        <dbReference type="SAM" id="SignalP"/>
    </source>
</evidence>
<name>A0A6I6JR95_9BACT</name>
<reference evidence="3 4" key="1">
    <citation type="submission" date="2019-11" db="EMBL/GenBank/DDBJ databases">
        <authorList>
            <person name="Zheng R.K."/>
            <person name="Sun C.M."/>
        </authorList>
    </citation>
    <scope>NUCLEOTIDE SEQUENCE [LARGE SCALE GENOMIC DNA]</scope>
    <source>
        <strain evidence="3 4">WC007</strain>
    </source>
</reference>
<dbReference type="Proteomes" id="UP000428260">
    <property type="component" value="Chromosome"/>
</dbReference>
<dbReference type="AlphaFoldDB" id="A0A6I6JR95"/>
<dbReference type="NCBIfam" id="TIGR04456">
    <property type="entry name" value="LruC_dom"/>
    <property type="match status" value="2"/>
</dbReference>
<dbReference type="RefSeq" id="WP_158865148.1">
    <property type="nucleotide sequence ID" value="NZ_CP046401.1"/>
</dbReference>
<evidence type="ECO:0000259" key="2">
    <source>
        <dbReference type="Pfam" id="PF16130"/>
    </source>
</evidence>
<dbReference type="InterPro" id="IPR031025">
    <property type="entry name" value="LruC_dom"/>
</dbReference>
<keyword evidence="4" id="KW-1185">Reference proteome</keyword>
<dbReference type="KEGG" id="mcos:GM418_08680"/>
<dbReference type="Pfam" id="PF16130">
    <property type="entry name" value="DUF4842"/>
    <property type="match status" value="1"/>
</dbReference>
<keyword evidence="1" id="KW-0732">Signal</keyword>
<feature type="domain" description="DUF4842" evidence="2">
    <location>
        <begin position="226"/>
        <end position="275"/>
    </location>
</feature>
<feature type="signal peptide" evidence="1">
    <location>
        <begin position="1"/>
        <end position="20"/>
    </location>
</feature>
<organism evidence="3 4">
    <name type="scientific">Maribellus comscasis</name>
    <dbReference type="NCBI Taxonomy" id="2681766"/>
    <lineage>
        <taxon>Bacteria</taxon>
        <taxon>Pseudomonadati</taxon>
        <taxon>Bacteroidota</taxon>
        <taxon>Bacteroidia</taxon>
        <taxon>Marinilabiliales</taxon>
        <taxon>Prolixibacteraceae</taxon>
        <taxon>Maribellus</taxon>
    </lineage>
</organism>
<dbReference type="InterPro" id="IPR032295">
    <property type="entry name" value="DUF4842"/>
</dbReference>
<feature type="chain" id="PRO_5026295726" evidence="1">
    <location>
        <begin position="21"/>
        <end position="285"/>
    </location>
</feature>
<dbReference type="EMBL" id="CP046401">
    <property type="protein sequence ID" value="QGY43729.1"/>
    <property type="molecule type" value="Genomic_DNA"/>
</dbReference>
<gene>
    <name evidence="3" type="ORF">GM418_08680</name>
</gene>
<proteinExistence type="predicted"/>
<accession>A0A6I6JR95</accession>
<evidence type="ECO:0000313" key="4">
    <source>
        <dbReference type="Proteomes" id="UP000428260"/>
    </source>
</evidence>
<evidence type="ECO:0000313" key="3">
    <source>
        <dbReference type="EMBL" id="QGY43729.1"/>
    </source>
</evidence>